<dbReference type="SUPFAM" id="SSF81296">
    <property type="entry name" value="E set domains"/>
    <property type="match status" value="1"/>
</dbReference>
<evidence type="ECO:0000256" key="4">
    <source>
        <dbReference type="ARBA" id="ARBA00023008"/>
    </source>
</evidence>
<reference evidence="7" key="1">
    <citation type="submission" date="2020-05" db="EMBL/GenBank/DDBJ databases">
        <authorList>
            <person name="Chiriac C."/>
            <person name="Salcher M."/>
            <person name="Ghai R."/>
            <person name="Kavagutti S V."/>
        </authorList>
    </citation>
    <scope>NUCLEOTIDE SEQUENCE</scope>
</reference>
<dbReference type="GO" id="GO:0005886">
    <property type="term" value="C:plasma membrane"/>
    <property type="evidence" value="ECO:0007669"/>
    <property type="project" value="TreeGrafter"/>
</dbReference>
<keyword evidence="4" id="KW-0186">Copper</keyword>
<name>A0A6J7QDI0_9ZZZZ</name>
<evidence type="ECO:0000256" key="3">
    <source>
        <dbReference type="ARBA" id="ARBA00022729"/>
    </source>
</evidence>
<comment type="subcellular location">
    <subcellularLocation>
        <location evidence="1">Cell envelope</location>
    </subcellularLocation>
</comment>
<dbReference type="GO" id="GO:0042597">
    <property type="term" value="C:periplasmic space"/>
    <property type="evidence" value="ECO:0007669"/>
    <property type="project" value="InterPro"/>
</dbReference>
<dbReference type="GO" id="GO:0006825">
    <property type="term" value="P:copper ion transport"/>
    <property type="evidence" value="ECO:0007669"/>
    <property type="project" value="InterPro"/>
</dbReference>
<dbReference type="InterPro" id="IPR032694">
    <property type="entry name" value="CopC/D"/>
</dbReference>
<organism evidence="7">
    <name type="scientific">freshwater metagenome</name>
    <dbReference type="NCBI Taxonomy" id="449393"/>
    <lineage>
        <taxon>unclassified sequences</taxon>
        <taxon>metagenomes</taxon>
        <taxon>ecological metagenomes</taxon>
    </lineage>
</organism>
<dbReference type="GO" id="GO:0046688">
    <property type="term" value="P:response to copper ion"/>
    <property type="evidence" value="ECO:0007669"/>
    <property type="project" value="InterPro"/>
</dbReference>
<protein>
    <submittedName>
        <fullName evidence="7">Unannotated protein</fullName>
    </submittedName>
</protein>
<feature type="domain" description="CopC" evidence="6">
    <location>
        <begin position="27"/>
        <end position="119"/>
    </location>
</feature>
<dbReference type="Gene3D" id="2.60.40.1220">
    <property type="match status" value="1"/>
</dbReference>
<dbReference type="InterPro" id="IPR014756">
    <property type="entry name" value="Ig_E-set"/>
</dbReference>
<dbReference type="InterPro" id="IPR014755">
    <property type="entry name" value="Cu-Rt/internalin_Ig-like"/>
</dbReference>
<dbReference type="GO" id="GO:0030313">
    <property type="term" value="C:cell envelope"/>
    <property type="evidence" value="ECO:0007669"/>
    <property type="project" value="UniProtKB-SubCell"/>
</dbReference>
<sequence>MLLRRLLFVFIFGAFAMLVGVTTASGHSQLVSSDPADGSVLSAPPTQLVLTFNEELLKEAVDVAIANGAGDVVSGDVATVVGAIATIPWPADLPPDNYSVSYRVVSGDGHPITGSIGFSYTSNSNTPSAAAIEPTPVAKPEVTPVAKPEASPTSEPATGFPIGLVGLILALAATITVIILARRTRR</sequence>
<evidence type="ECO:0000259" key="6">
    <source>
        <dbReference type="Pfam" id="PF04234"/>
    </source>
</evidence>
<evidence type="ECO:0000256" key="5">
    <source>
        <dbReference type="SAM" id="Phobius"/>
    </source>
</evidence>
<dbReference type="EMBL" id="CAFBPJ010000034">
    <property type="protein sequence ID" value="CAB5012462.1"/>
    <property type="molecule type" value="Genomic_DNA"/>
</dbReference>
<dbReference type="PANTHER" id="PTHR34820:SF4">
    <property type="entry name" value="INNER MEMBRANE PROTEIN YEBZ"/>
    <property type="match status" value="1"/>
</dbReference>
<keyword evidence="5" id="KW-1133">Transmembrane helix</keyword>
<keyword evidence="5" id="KW-0472">Membrane</keyword>
<dbReference type="PANTHER" id="PTHR34820">
    <property type="entry name" value="INNER MEMBRANE PROTEIN YEBZ"/>
    <property type="match status" value="1"/>
</dbReference>
<proteinExistence type="predicted"/>
<dbReference type="InterPro" id="IPR007348">
    <property type="entry name" value="CopC_dom"/>
</dbReference>
<dbReference type="Pfam" id="PF04234">
    <property type="entry name" value="CopC"/>
    <property type="match status" value="1"/>
</dbReference>
<accession>A0A6J7QDI0</accession>
<dbReference type="AlphaFoldDB" id="A0A6J7QDI0"/>
<feature type="transmembrane region" description="Helical" evidence="5">
    <location>
        <begin position="160"/>
        <end position="181"/>
    </location>
</feature>
<evidence type="ECO:0000256" key="2">
    <source>
        <dbReference type="ARBA" id="ARBA00022723"/>
    </source>
</evidence>
<gene>
    <name evidence="7" type="ORF">UFOPK4092_00468</name>
</gene>
<keyword evidence="5" id="KW-0812">Transmembrane</keyword>
<evidence type="ECO:0000256" key="1">
    <source>
        <dbReference type="ARBA" id="ARBA00004196"/>
    </source>
</evidence>
<evidence type="ECO:0000313" key="7">
    <source>
        <dbReference type="EMBL" id="CAB5012462.1"/>
    </source>
</evidence>
<keyword evidence="2" id="KW-0479">Metal-binding</keyword>
<keyword evidence="3" id="KW-0732">Signal</keyword>
<dbReference type="GO" id="GO:0005507">
    <property type="term" value="F:copper ion binding"/>
    <property type="evidence" value="ECO:0007669"/>
    <property type="project" value="InterPro"/>
</dbReference>